<protein>
    <submittedName>
        <fullName evidence="1">Uncharacterized protein</fullName>
    </submittedName>
</protein>
<dbReference type="EMBL" id="JACHET010000001">
    <property type="protein sequence ID" value="MBB6183486.1"/>
    <property type="molecule type" value="Genomic_DNA"/>
</dbReference>
<name>A0A841KE81_9GAMM</name>
<dbReference type="RefSeq" id="WP_152569273.1">
    <property type="nucleotide sequence ID" value="NZ_JACHET010000001.1"/>
</dbReference>
<gene>
    <name evidence="1" type="ORF">HNQ86_000831</name>
</gene>
<reference evidence="1 2" key="1">
    <citation type="submission" date="2020-08" db="EMBL/GenBank/DDBJ databases">
        <title>Genomic Encyclopedia of Type Strains, Phase IV (KMG-IV): sequencing the most valuable type-strain genomes for metagenomic binning, comparative biology and taxonomic classification.</title>
        <authorList>
            <person name="Goeker M."/>
        </authorList>
    </citation>
    <scope>NUCLEOTIDE SEQUENCE [LARGE SCALE GENOMIC DNA]</scope>
    <source>
        <strain evidence="1 2">DSM 107085</strain>
    </source>
</reference>
<dbReference type="AlphaFoldDB" id="A0A841KE81"/>
<comment type="caution">
    <text evidence="1">The sequence shown here is derived from an EMBL/GenBank/DDBJ whole genome shotgun (WGS) entry which is preliminary data.</text>
</comment>
<accession>A0A841KE81</accession>
<proteinExistence type="predicted"/>
<dbReference type="Proteomes" id="UP000560000">
    <property type="component" value="Unassembled WGS sequence"/>
</dbReference>
<evidence type="ECO:0000313" key="2">
    <source>
        <dbReference type="Proteomes" id="UP000560000"/>
    </source>
</evidence>
<sequence length="134" mass="14969">MPHMPSRSPRLRSAWLRLLRAYAPLRERGMLLDPAPHHPVRAYSIAHDRDRPPASATSSAQELPLAQFLSRLRELQKADSEPARRRAEQALLTLAEPLKCAGVFELIRIEHPAIAAMVRDHLAAFGGSPSRRCA</sequence>
<dbReference type="OrthoDB" id="1453999at2"/>
<evidence type="ECO:0000313" key="1">
    <source>
        <dbReference type="EMBL" id="MBB6183486.1"/>
    </source>
</evidence>
<organism evidence="1 2">
    <name type="scientific">Oleiagrimonas soli</name>
    <dbReference type="NCBI Taxonomy" id="1543381"/>
    <lineage>
        <taxon>Bacteria</taxon>
        <taxon>Pseudomonadati</taxon>
        <taxon>Pseudomonadota</taxon>
        <taxon>Gammaproteobacteria</taxon>
        <taxon>Lysobacterales</taxon>
        <taxon>Rhodanobacteraceae</taxon>
        <taxon>Oleiagrimonas</taxon>
    </lineage>
</organism>